<organism evidence="2 3">
    <name type="scientific">Cuscuta australis</name>
    <dbReference type="NCBI Taxonomy" id="267555"/>
    <lineage>
        <taxon>Eukaryota</taxon>
        <taxon>Viridiplantae</taxon>
        <taxon>Streptophyta</taxon>
        <taxon>Embryophyta</taxon>
        <taxon>Tracheophyta</taxon>
        <taxon>Spermatophyta</taxon>
        <taxon>Magnoliopsida</taxon>
        <taxon>eudicotyledons</taxon>
        <taxon>Gunneridae</taxon>
        <taxon>Pentapetalae</taxon>
        <taxon>asterids</taxon>
        <taxon>lamiids</taxon>
        <taxon>Solanales</taxon>
        <taxon>Convolvulaceae</taxon>
        <taxon>Cuscuteae</taxon>
        <taxon>Cuscuta</taxon>
        <taxon>Cuscuta subgen. Grammica</taxon>
        <taxon>Cuscuta sect. Cleistogrammica</taxon>
    </lineage>
</organism>
<sequence>MTSPDLSAKNRMPQGRPEFSKSGQMFMSEGEMEENVDAFKVVFDALEYGWSLTIPCDVDMVRLFMSVLGLMLAMVGNRVDILDSSSAGVAKINKYDKMPSVVRDMVVKYFKSKGLDGRVEKLKMQEPKRLQLAWRDSAAVFDYGVITMRDMETYTGQALKQWECGLKKGDERAVNALRTKYCAAIVESDINEVKDKIRQLVKHSSG</sequence>
<gene>
    <name evidence="2" type="ORF">DM860_007272</name>
</gene>
<reference evidence="2 3" key="1">
    <citation type="submission" date="2018-06" db="EMBL/GenBank/DDBJ databases">
        <title>The Genome of Cuscuta australis (Dodder) Provides Insight into the Evolution of Plant Parasitism.</title>
        <authorList>
            <person name="Liu H."/>
        </authorList>
    </citation>
    <scope>NUCLEOTIDE SEQUENCE [LARGE SCALE GENOMIC DNA]</scope>
    <source>
        <strain evidence="3">cv. Yunnan</strain>
        <tissue evidence="2">Vines</tissue>
    </source>
</reference>
<evidence type="ECO:0000256" key="1">
    <source>
        <dbReference type="SAM" id="MobiDB-lite"/>
    </source>
</evidence>
<evidence type="ECO:0000313" key="3">
    <source>
        <dbReference type="Proteomes" id="UP000249390"/>
    </source>
</evidence>
<name>A0A328E384_9ASTE</name>
<comment type="caution">
    <text evidence="2">The sequence shown here is derived from an EMBL/GenBank/DDBJ whole genome shotgun (WGS) entry which is preliminary data.</text>
</comment>
<feature type="region of interest" description="Disordered" evidence="1">
    <location>
        <begin position="1"/>
        <end position="22"/>
    </location>
</feature>
<accession>A0A328E384</accession>
<evidence type="ECO:0000313" key="2">
    <source>
        <dbReference type="EMBL" id="RAL52415.1"/>
    </source>
</evidence>
<dbReference type="EMBL" id="NQVE01000034">
    <property type="protein sequence ID" value="RAL52415.1"/>
    <property type="molecule type" value="Genomic_DNA"/>
</dbReference>
<proteinExistence type="predicted"/>
<dbReference type="Proteomes" id="UP000249390">
    <property type="component" value="Unassembled WGS sequence"/>
</dbReference>
<keyword evidence="3" id="KW-1185">Reference proteome</keyword>
<protein>
    <submittedName>
        <fullName evidence="2">Uncharacterized protein</fullName>
    </submittedName>
</protein>
<dbReference type="AlphaFoldDB" id="A0A328E384"/>